<dbReference type="GeneID" id="80025875"/>
<dbReference type="RefSeq" id="YP_010756123.1">
    <property type="nucleotide sequence ID" value="NC_073483.1"/>
</dbReference>
<name>A0A6M9Z3C9_9CAUD</name>
<organism evidence="1 2">
    <name type="scientific">Streptomyces phage Ignacio</name>
    <dbReference type="NCBI Taxonomy" id="2736272"/>
    <lineage>
        <taxon>Viruses</taxon>
        <taxon>Duplodnaviria</taxon>
        <taxon>Heunggongvirae</taxon>
        <taxon>Uroviricota</taxon>
        <taxon>Caudoviricetes</taxon>
        <taxon>Ignaciovirus</taxon>
        <taxon>Ignaciovirus ignacio</taxon>
    </lineage>
</organism>
<dbReference type="KEGG" id="vg:80025875"/>
<dbReference type="Proteomes" id="UP000509653">
    <property type="component" value="Segment"/>
</dbReference>
<sequence>MATTTGPIITLTVRLTVGDLTCEVGALEIDGSEPVGPQIAAGMRDLADAIRAAADELGADEDQEVSTP</sequence>
<evidence type="ECO:0000313" key="1">
    <source>
        <dbReference type="EMBL" id="QKN87530.1"/>
    </source>
</evidence>
<dbReference type="EMBL" id="MT451980">
    <property type="protein sequence ID" value="QKN87530.1"/>
    <property type="molecule type" value="Genomic_DNA"/>
</dbReference>
<evidence type="ECO:0000313" key="2">
    <source>
        <dbReference type="Proteomes" id="UP000509653"/>
    </source>
</evidence>
<proteinExistence type="predicted"/>
<reference evidence="1 2" key="1">
    <citation type="submission" date="2020-05" db="EMBL/GenBank/DDBJ databases">
        <authorList>
            <person name="Coronado A."/>
            <person name="Gutierrez-Langa M.A."/>
            <person name="Hernandez Olmos D."/>
            <person name="Menchaca C."/>
            <person name="Layton S.R."/>
            <person name="Hughes L.E."/>
            <person name="Garlena R.A."/>
            <person name="Russell D.A."/>
            <person name="Pope W.H."/>
            <person name="Jacobs-Sera D."/>
            <person name="Hatfull G.F."/>
        </authorList>
    </citation>
    <scope>NUCLEOTIDE SEQUENCE [LARGE SCALE GENOMIC DNA]</scope>
</reference>
<keyword evidence="2" id="KW-1185">Reference proteome</keyword>
<gene>
    <name evidence="1" type="primary">3</name>
    <name evidence="1" type="ORF">SEA_IGNACIO_3</name>
</gene>
<protein>
    <submittedName>
        <fullName evidence="1">Uncharacterized protein</fullName>
    </submittedName>
</protein>
<accession>A0A6M9Z3C9</accession>